<dbReference type="EMBL" id="VXAV01007865">
    <property type="protein sequence ID" value="NXL91185.1"/>
    <property type="molecule type" value="Genomic_DNA"/>
</dbReference>
<dbReference type="InterPro" id="IPR014853">
    <property type="entry name" value="VWF/SSPO/ZAN-like_Cys-rich_dom"/>
</dbReference>
<dbReference type="Pfam" id="PF12714">
    <property type="entry name" value="TILa"/>
    <property type="match status" value="1"/>
</dbReference>
<dbReference type="GO" id="GO:0031012">
    <property type="term" value="C:extracellular matrix"/>
    <property type="evidence" value="ECO:0007669"/>
    <property type="project" value="TreeGrafter"/>
</dbReference>
<dbReference type="InterPro" id="IPR036084">
    <property type="entry name" value="Ser_inhib-like_sf"/>
</dbReference>
<organism evidence="7 8">
    <name type="scientific">Alectura lathami</name>
    <name type="common">Australian brush turkey</name>
    <dbReference type="NCBI Taxonomy" id="81907"/>
    <lineage>
        <taxon>Eukaryota</taxon>
        <taxon>Metazoa</taxon>
        <taxon>Chordata</taxon>
        <taxon>Craniata</taxon>
        <taxon>Vertebrata</taxon>
        <taxon>Euteleostomi</taxon>
        <taxon>Archelosauria</taxon>
        <taxon>Archosauria</taxon>
        <taxon>Dinosauria</taxon>
        <taxon>Saurischia</taxon>
        <taxon>Theropoda</taxon>
        <taxon>Coelurosauria</taxon>
        <taxon>Aves</taxon>
        <taxon>Neognathae</taxon>
        <taxon>Galloanserae</taxon>
        <taxon>Galliformes</taxon>
        <taxon>Megapodiidae</taxon>
        <taxon>Alectura</taxon>
    </lineage>
</organism>
<dbReference type="Pfam" id="PF08742">
    <property type="entry name" value="C8"/>
    <property type="match status" value="2"/>
</dbReference>
<dbReference type="InterPro" id="IPR002919">
    <property type="entry name" value="TIL_dom"/>
</dbReference>
<comment type="caution">
    <text evidence="7">The sequence shown here is derived from an EMBL/GenBank/DDBJ whole genome shotgun (WGS) entry which is preliminary data.</text>
</comment>
<dbReference type="PANTHER" id="PTHR11339">
    <property type="entry name" value="EXTRACELLULAR MATRIX GLYCOPROTEIN RELATED"/>
    <property type="match status" value="1"/>
</dbReference>
<keyword evidence="3" id="KW-0677">Repeat</keyword>
<dbReference type="OrthoDB" id="3438930at2759"/>
<keyword evidence="4" id="KW-1015">Disulfide bond</keyword>
<reference evidence="7 8" key="1">
    <citation type="submission" date="2019-09" db="EMBL/GenBank/DDBJ databases">
        <title>Bird 10,000 Genomes (B10K) Project - Family phase.</title>
        <authorList>
            <person name="Zhang G."/>
        </authorList>
    </citation>
    <scope>NUCLEOTIDE SEQUENCE [LARGE SCALE GENOMIC DNA]</scope>
    <source>
        <strain evidence="7">B10K-DU-001-39</strain>
        <tissue evidence="7">Muscle</tissue>
    </source>
</reference>
<evidence type="ECO:0000256" key="4">
    <source>
        <dbReference type="ARBA" id="ARBA00023157"/>
    </source>
</evidence>
<name>A0A7L0WI24_ALELA</name>
<dbReference type="SUPFAM" id="SSF57567">
    <property type="entry name" value="Serine protease inhibitors"/>
    <property type="match status" value="2"/>
</dbReference>
<dbReference type="GO" id="GO:0005615">
    <property type="term" value="C:extracellular space"/>
    <property type="evidence" value="ECO:0007669"/>
    <property type="project" value="TreeGrafter"/>
</dbReference>
<evidence type="ECO:0000313" key="7">
    <source>
        <dbReference type="EMBL" id="NXL91185.1"/>
    </source>
</evidence>
<evidence type="ECO:0000256" key="5">
    <source>
        <dbReference type="ARBA" id="ARBA00023180"/>
    </source>
</evidence>
<comment type="subcellular location">
    <subcellularLocation>
        <location evidence="1">Secreted</location>
    </subcellularLocation>
</comment>
<evidence type="ECO:0000256" key="3">
    <source>
        <dbReference type="ARBA" id="ARBA00022737"/>
    </source>
</evidence>
<gene>
    <name evidence="7" type="primary">Fcgbp_2</name>
    <name evidence="7" type="ORF">ALELAT_R13759</name>
</gene>
<dbReference type="Proteomes" id="UP000562322">
    <property type="component" value="Unassembled WGS sequence"/>
</dbReference>
<dbReference type="AlphaFoldDB" id="A0A7L0WI24"/>
<evidence type="ECO:0000259" key="6">
    <source>
        <dbReference type="PROSITE" id="PS51233"/>
    </source>
</evidence>
<dbReference type="FunFam" id="2.10.25.10:FF:000153">
    <property type="entry name" value="MUC5B isoform 1"/>
    <property type="match status" value="1"/>
</dbReference>
<feature type="non-terminal residue" evidence="7">
    <location>
        <position position="1"/>
    </location>
</feature>
<dbReference type="Pfam" id="PF00094">
    <property type="entry name" value="VWD"/>
    <property type="match status" value="2"/>
</dbReference>
<evidence type="ECO:0000256" key="2">
    <source>
        <dbReference type="ARBA" id="ARBA00022525"/>
    </source>
</evidence>
<dbReference type="FunFam" id="2.10.25.10:FF:000055">
    <property type="entry name" value="alpha-tectorin isoform X1"/>
    <property type="match status" value="1"/>
</dbReference>
<keyword evidence="2" id="KW-0964">Secreted</keyword>
<evidence type="ECO:0000256" key="1">
    <source>
        <dbReference type="ARBA" id="ARBA00004613"/>
    </source>
</evidence>
<dbReference type="Pfam" id="PF01826">
    <property type="entry name" value="TIL"/>
    <property type="match status" value="2"/>
</dbReference>
<proteinExistence type="predicted"/>
<sequence>FGLTITYDWQSQVTVSVPATYADTLCGLCGNYNGDMSDDMMLKNGQVTSQPATLGQSWKVANVPGCVELSKEECPNAMTTLGQTEVVEKGCGIISRPDGPFGACHAEVEPLKHVQDCVLDLCLSPEREDVVCQHISHYADVCNAAGVAIGPWRTDDFCSISCPANSHYELCSKGCSQTCSSIYVPLRCSERCREGCVCDDGFVFSGDECVPMARCGCLYRDFYYKLEEVFHPSKQEKCQCQAGGTVTCEEIPYQNETECQIVNGVFQCPSATLGTCVVTGDHSYLSFDGTAFDIPGTCSYILTETCADDNIEPFVVKIKKGSREKMKVSGVETLSVEVYGLTLTLARGKKGTVMVNSISHHLPALLSNGRVQVHPHGTGVLLQTDFGLVIRYDLLHHVMVTAPQDYQGHLCGLCGNNNRQGDDDFLFPDGHPAPNAIVFGSAWKTPDVACSDVCAGDDCPICMEEKKKILQKPNYCGILMDPNGPFSSCYTTINPALYFDACIHDLCLTEGNTNVLCQSIQSYVSSCQDAGVTIEAWRRPSFCPPRCPANSSYSLCVNLCSSSCVGLVDASVCPQNCTEGCHCNAGYIFDGDSCVPKDECGCFEDGIYYKPHESVLKENCQVRCTCIPGKGLDCSSHACTDDEACEIRDGVLDC</sequence>
<dbReference type="InterPro" id="IPR050780">
    <property type="entry name" value="Mucin_vWF_Thrombospondin_sf"/>
</dbReference>
<dbReference type="InterPro" id="IPR001846">
    <property type="entry name" value="VWF_type-D"/>
</dbReference>
<keyword evidence="8" id="KW-1185">Reference proteome</keyword>
<keyword evidence="5" id="KW-0325">Glycoprotein</keyword>
<dbReference type="PANTHER" id="PTHR11339:SF373">
    <property type="entry name" value="VWFD DOMAIN-CONTAINING PROTEIN"/>
    <property type="match status" value="1"/>
</dbReference>
<dbReference type="SMART" id="SM00832">
    <property type="entry name" value="C8"/>
    <property type="match status" value="2"/>
</dbReference>
<feature type="non-terminal residue" evidence="7">
    <location>
        <position position="654"/>
    </location>
</feature>
<dbReference type="PROSITE" id="PS51233">
    <property type="entry name" value="VWFD"/>
    <property type="match status" value="2"/>
</dbReference>
<dbReference type="Gene3D" id="2.10.25.10">
    <property type="entry name" value="Laminin"/>
    <property type="match status" value="2"/>
</dbReference>
<protein>
    <submittedName>
        <fullName evidence="7">FCGBP protein</fullName>
    </submittedName>
</protein>
<feature type="domain" description="VWFD" evidence="6">
    <location>
        <begin position="1"/>
        <end position="67"/>
    </location>
</feature>
<evidence type="ECO:0000313" key="8">
    <source>
        <dbReference type="Proteomes" id="UP000562322"/>
    </source>
</evidence>
<dbReference type="InterPro" id="IPR025615">
    <property type="entry name" value="TILa_dom"/>
</dbReference>
<feature type="domain" description="VWFD" evidence="6">
    <location>
        <begin position="274"/>
        <end position="451"/>
    </location>
</feature>
<accession>A0A7L0WI24</accession>
<dbReference type="CDD" id="cd19941">
    <property type="entry name" value="TIL"/>
    <property type="match status" value="2"/>
</dbReference>
<dbReference type="SMART" id="SM00216">
    <property type="entry name" value="VWD"/>
    <property type="match status" value="1"/>
</dbReference>